<evidence type="ECO:0000256" key="4">
    <source>
        <dbReference type="ARBA" id="ARBA00023054"/>
    </source>
</evidence>
<keyword evidence="6" id="KW-0131">Cell cycle</keyword>
<dbReference type="GO" id="GO:0005813">
    <property type="term" value="C:centrosome"/>
    <property type="evidence" value="ECO:0007669"/>
    <property type="project" value="UniProtKB-SubCell"/>
</dbReference>
<feature type="coiled-coil region" evidence="7">
    <location>
        <begin position="199"/>
        <end position="254"/>
    </location>
</feature>
<evidence type="ECO:0000256" key="3">
    <source>
        <dbReference type="ARBA" id="ARBA00022490"/>
    </source>
</evidence>
<dbReference type="SUPFAM" id="SSF57997">
    <property type="entry name" value="Tropomyosin"/>
    <property type="match status" value="1"/>
</dbReference>
<dbReference type="GO" id="GO:0007099">
    <property type="term" value="P:centriole replication"/>
    <property type="evidence" value="ECO:0007669"/>
    <property type="project" value="TreeGrafter"/>
</dbReference>
<name>A0A3B4F4W7_9CICH</name>
<accession>A0A3B4F4W7</accession>
<dbReference type="Ensembl" id="ENSPNYT00000005746.1">
    <property type="protein sequence ID" value="ENSPNYP00000005602.1"/>
    <property type="gene ID" value="ENSPNYG00000004283.1"/>
</dbReference>
<dbReference type="CDD" id="cd10142">
    <property type="entry name" value="HD_SAS6_N"/>
    <property type="match status" value="1"/>
</dbReference>
<feature type="coiled-coil region" evidence="7">
    <location>
        <begin position="283"/>
        <end position="412"/>
    </location>
</feature>
<dbReference type="InterPro" id="IPR041513">
    <property type="entry name" value="SAS6_CC"/>
</dbReference>
<dbReference type="PANTHER" id="PTHR44281">
    <property type="entry name" value="SPINDLE ASSEMBLY ABNORMAL PROTEIN 6 HOMOLOG"/>
    <property type="match status" value="1"/>
</dbReference>
<evidence type="ECO:0000256" key="1">
    <source>
        <dbReference type="ARBA" id="ARBA00004300"/>
    </source>
</evidence>
<evidence type="ECO:0000256" key="5">
    <source>
        <dbReference type="ARBA" id="ARBA00023212"/>
    </source>
</evidence>
<comment type="subcellular location">
    <subcellularLocation>
        <location evidence="1">Cytoplasm</location>
        <location evidence="1">Cytoskeleton</location>
        <location evidence="1">Microtubule organizing center</location>
        <location evidence="1">Centrosome</location>
    </subcellularLocation>
</comment>
<dbReference type="Pfam" id="PF18594">
    <property type="entry name" value="Sas6_CC"/>
    <property type="match status" value="1"/>
</dbReference>
<evidence type="ECO:0000259" key="9">
    <source>
        <dbReference type="Pfam" id="PF18594"/>
    </source>
</evidence>
<keyword evidence="4 7" id="KW-0175">Coiled coil</keyword>
<dbReference type="GO" id="GO:0007283">
    <property type="term" value="P:spermatogenesis"/>
    <property type="evidence" value="ECO:0007669"/>
    <property type="project" value="TreeGrafter"/>
</dbReference>
<dbReference type="GeneTree" id="ENSGT00390000006932"/>
<sequence length="521" mass="59658">VMEELFNKVLQVNDLLVRITDDIDPYFLFNLAISEEDFQSLKVQQGLLIDFASFPQKFIDLLNLCISEQTSDSPRFLLHLSCQSPVLEGPANFSVIETNAFKHLNHLSLRLSQASDKEVKDYLAVCLSSLKAEKHALEMKLKTTEDDLTRQLNYAQQTLSEKTKELDKLRSEWTTQTSSLSSLHSQELQLERDKALELQSRFQQQTEQLRQELETAHKKSSHQLNSRLTELEECQHLKQQVLSLRRENSTLDAEVHEKDRLVSQMQMRVAVLEQEVKDKDQLMNRTKEVLEATQQQKESVEGNAESKELQIRKLEATVKSLSEELIKANGIIKKLQGEVRTLVGKIKVKNTVTVSQEKILQETSEKLQSVEKDLQSAQQQLNTKEEQILKLNEQLEATVQKLNETKEVLKTNENVINWLNKQLNEKQLSRKARGLESLENPAVSTTTECKVILCSSGLCFLFVLSGDSAGLDSKYFEKRDDCISIYGLSSNPRQRGKSAQLLKISIYHILISVRQVFHFMA</sequence>
<keyword evidence="3" id="KW-0963">Cytoplasm</keyword>
<feature type="domain" description="Spindle assembly abnormal protein 6 N-terminal" evidence="8">
    <location>
        <begin position="11"/>
        <end position="111"/>
    </location>
</feature>
<dbReference type="Pfam" id="PF16531">
    <property type="entry name" value="SAS-6_N"/>
    <property type="match status" value="1"/>
</dbReference>
<evidence type="ECO:0000313" key="10">
    <source>
        <dbReference type="Ensembl" id="ENSPNYP00000005602.1"/>
    </source>
</evidence>
<proteinExistence type="predicted"/>
<reference evidence="10" key="1">
    <citation type="submission" date="2023-09" db="UniProtKB">
        <authorList>
            <consortium name="Ensembl"/>
        </authorList>
    </citation>
    <scope>IDENTIFICATION</scope>
</reference>
<dbReference type="InterPro" id="IPR038558">
    <property type="entry name" value="SAS-6_N_sf"/>
</dbReference>
<feature type="coiled-coil region" evidence="7">
    <location>
        <begin position="127"/>
        <end position="172"/>
    </location>
</feature>
<keyword evidence="5" id="KW-0206">Cytoskeleton</keyword>
<feature type="domain" description="SAS-6 coiled-coil" evidence="9">
    <location>
        <begin position="116"/>
        <end position="145"/>
    </location>
</feature>
<protein>
    <recommendedName>
        <fullName evidence="2">Spindle assembly abnormal protein 6 homolog</fullName>
    </recommendedName>
</protein>
<dbReference type="STRING" id="303518.ENSPNYP00000005602"/>
<dbReference type="GO" id="GO:0005814">
    <property type="term" value="C:centriole"/>
    <property type="evidence" value="ECO:0007669"/>
    <property type="project" value="TreeGrafter"/>
</dbReference>
<dbReference type="InterPro" id="IPR032396">
    <property type="entry name" value="SAS-6_N"/>
</dbReference>
<evidence type="ECO:0000256" key="7">
    <source>
        <dbReference type="SAM" id="Coils"/>
    </source>
</evidence>
<evidence type="ECO:0000256" key="6">
    <source>
        <dbReference type="ARBA" id="ARBA00023306"/>
    </source>
</evidence>
<dbReference type="PANTHER" id="PTHR44281:SF4">
    <property type="entry name" value="SPINDLE ASSEMBLY ABNORMAL PROTEIN 6 HOMOLOG"/>
    <property type="match status" value="1"/>
</dbReference>
<organism evidence="10">
    <name type="scientific">Pundamilia nyererei</name>
    <dbReference type="NCBI Taxonomy" id="303518"/>
    <lineage>
        <taxon>Eukaryota</taxon>
        <taxon>Metazoa</taxon>
        <taxon>Chordata</taxon>
        <taxon>Craniata</taxon>
        <taxon>Vertebrata</taxon>
        <taxon>Euteleostomi</taxon>
        <taxon>Actinopterygii</taxon>
        <taxon>Neopterygii</taxon>
        <taxon>Teleostei</taxon>
        <taxon>Neoteleostei</taxon>
        <taxon>Acanthomorphata</taxon>
        <taxon>Ovalentaria</taxon>
        <taxon>Cichlomorphae</taxon>
        <taxon>Cichliformes</taxon>
        <taxon>Cichlidae</taxon>
        <taxon>African cichlids</taxon>
        <taxon>Pseudocrenilabrinae</taxon>
        <taxon>Haplochromini</taxon>
        <taxon>Pundamilia</taxon>
    </lineage>
</organism>
<dbReference type="Gene3D" id="2.170.210.20">
    <property type="entry name" value="Spindle assembly abnormal protein 6, N-terminal domain"/>
    <property type="match status" value="1"/>
</dbReference>
<evidence type="ECO:0000256" key="2">
    <source>
        <dbReference type="ARBA" id="ARBA00020407"/>
    </source>
</evidence>
<dbReference type="AlphaFoldDB" id="A0A3B4F4W7"/>
<evidence type="ECO:0000259" key="8">
    <source>
        <dbReference type="Pfam" id="PF16531"/>
    </source>
</evidence>